<evidence type="ECO:0000256" key="1">
    <source>
        <dbReference type="SAM" id="MobiDB-lite"/>
    </source>
</evidence>
<reference evidence="2 3" key="1">
    <citation type="submission" date="2022-07" db="EMBL/GenBank/DDBJ databases">
        <authorList>
            <person name="Li W.-J."/>
            <person name="Deng Q.-Q."/>
        </authorList>
    </citation>
    <scope>NUCLEOTIDE SEQUENCE [LARGE SCALE GENOMIC DNA]</scope>
    <source>
        <strain evidence="2 3">SYSU M60028</strain>
    </source>
</reference>
<sequence>MSALLRGTAAFLLGLTLSVCAIILGQNMVLRAPAEPPTASASPPPATAKLELRR</sequence>
<dbReference type="EMBL" id="JANCLU010000019">
    <property type="protein sequence ID" value="MCP8940304.1"/>
    <property type="molecule type" value="Genomic_DNA"/>
</dbReference>
<proteinExistence type="predicted"/>
<dbReference type="Proteomes" id="UP001205890">
    <property type="component" value="Unassembled WGS sequence"/>
</dbReference>
<dbReference type="RefSeq" id="WP_254744855.1">
    <property type="nucleotide sequence ID" value="NZ_JANCLU010000019.1"/>
</dbReference>
<name>A0ABT1LFN2_9HYPH</name>
<keyword evidence="3" id="KW-1185">Reference proteome</keyword>
<organism evidence="2 3">
    <name type="scientific">Alsobacter ponti</name>
    <dbReference type="NCBI Taxonomy" id="2962936"/>
    <lineage>
        <taxon>Bacteria</taxon>
        <taxon>Pseudomonadati</taxon>
        <taxon>Pseudomonadota</taxon>
        <taxon>Alphaproteobacteria</taxon>
        <taxon>Hyphomicrobiales</taxon>
        <taxon>Alsobacteraceae</taxon>
        <taxon>Alsobacter</taxon>
    </lineage>
</organism>
<accession>A0ABT1LFN2</accession>
<gene>
    <name evidence="2" type="ORF">NK718_17395</name>
</gene>
<comment type="caution">
    <text evidence="2">The sequence shown here is derived from an EMBL/GenBank/DDBJ whole genome shotgun (WGS) entry which is preliminary data.</text>
</comment>
<feature type="region of interest" description="Disordered" evidence="1">
    <location>
        <begin position="34"/>
        <end position="54"/>
    </location>
</feature>
<evidence type="ECO:0000313" key="2">
    <source>
        <dbReference type="EMBL" id="MCP8940304.1"/>
    </source>
</evidence>
<evidence type="ECO:0000313" key="3">
    <source>
        <dbReference type="Proteomes" id="UP001205890"/>
    </source>
</evidence>
<protein>
    <submittedName>
        <fullName evidence="2">Uncharacterized protein</fullName>
    </submittedName>
</protein>